<dbReference type="GO" id="GO:0006260">
    <property type="term" value="P:DNA replication"/>
    <property type="evidence" value="ECO:0007669"/>
    <property type="project" value="InterPro"/>
</dbReference>
<reference evidence="2 3" key="1">
    <citation type="submission" date="2020-02" db="EMBL/GenBank/DDBJ databases">
        <title>Paenibacillus sp. nov., isolated from rhizosphere soil of tomato.</title>
        <authorList>
            <person name="Weon H.-Y."/>
            <person name="Lee S.A."/>
        </authorList>
    </citation>
    <scope>NUCLEOTIDE SEQUENCE [LARGE SCALE GENOMIC DNA]</scope>
    <source>
        <strain evidence="2 3">14171R-81</strain>
        <plasmid evidence="2 3">unnamed2</plasmid>
    </source>
</reference>
<keyword evidence="2" id="KW-0614">Plasmid</keyword>
<dbReference type="InterPro" id="IPR007694">
    <property type="entry name" value="DNA_helicase_DnaB-like_C"/>
</dbReference>
<feature type="domain" description="SF4 helicase" evidence="1">
    <location>
        <begin position="65"/>
        <end position="349"/>
    </location>
</feature>
<dbReference type="PROSITE" id="PS51199">
    <property type="entry name" value="SF4_HELICASE"/>
    <property type="match status" value="1"/>
</dbReference>
<geneLocation type="plasmid" evidence="2 3">
    <name>unnamed2</name>
</geneLocation>
<evidence type="ECO:0000259" key="1">
    <source>
        <dbReference type="PROSITE" id="PS51199"/>
    </source>
</evidence>
<protein>
    <submittedName>
        <fullName evidence="2">AAA family ATPase</fullName>
    </submittedName>
</protein>
<dbReference type="Pfam" id="PF03796">
    <property type="entry name" value="DnaB_C"/>
    <property type="match status" value="1"/>
</dbReference>
<gene>
    <name evidence="2" type="ORF">GZH47_33745</name>
</gene>
<sequence length="360" mass="41381">MSNFEDLMRQMNEQMRTDSSVFVQDPNNPQRLMITDERALFGRDLNIIERQMVANILSMDNYAWSRGSRGGLATGFDLFDELIEGGAQPGLILFAAAPNVGKSALMLQICKQMAERNDRVYVSYHSLDDSNNELMPRYIACDQRITIAQAKMPERFSEQKDILEKRNEGLKNLFRRTDRFGMFDSNHTTSLEGMEQHIKDIIMTLPEGTRIVIAIDSFNDITVESEKFNNSDAKNTYVAKALKKWTVTYNAVVMCTAHLRKTGNKRPTVEDLKDTIELQYEANLICLLYSDVGVKEENAAVYWINEDEERKMPVIEMRIGKNKFGSFKGTRFYEFTPDWSYAVEAPIEDCRRYASLINQA</sequence>
<dbReference type="PANTHER" id="PTHR30153">
    <property type="entry name" value="REPLICATIVE DNA HELICASE DNAB"/>
    <property type="match status" value="1"/>
</dbReference>
<organism evidence="2 3">
    <name type="scientific">Paenibacillus rhizovicinus</name>
    <dbReference type="NCBI Taxonomy" id="2704463"/>
    <lineage>
        <taxon>Bacteria</taxon>
        <taxon>Bacillati</taxon>
        <taxon>Bacillota</taxon>
        <taxon>Bacilli</taxon>
        <taxon>Bacillales</taxon>
        <taxon>Paenibacillaceae</taxon>
        <taxon>Paenibacillus</taxon>
    </lineage>
</organism>
<dbReference type="KEGG" id="prz:GZH47_33745"/>
<dbReference type="Proteomes" id="UP000479114">
    <property type="component" value="Plasmid unnamed2"/>
</dbReference>
<evidence type="ECO:0000313" key="2">
    <source>
        <dbReference type="EMBL" id="QHW35857.1"/>
    </source>
</evidence>
<name>A0A6C0PBE5_9BACL</name>
<dbReference type="GO" id="GO:0005524">
    <property type="term" value="F:ATP binding"/>
    <property type="evidence" value="ECO:0007669"/>
    <property type="project" value="InterPro"/>
</dbReference>
<dbReference type="RefSeq" id="WP_162645991.1">
    <property type="nucleotide sequence ID" value="NZ_CP048288.1"/>
</dbReference>
<dbReference type="EMBL" id="CP048288">
    <property type="protein sequence ID" value="QHW35857.1"/>
    <property type="molecule type" value="Genomic_DNA"/>
</dbReference>
<dbReference type="AlphaFoldDB" id="A0A6C0PBE5"/>
<proteinExistence type="predicted"/>
<keyword evidence="3" id="KW-1185">Reference proteome</keyword>
<accession>A0A6C0PBE5</accession>
<dbReference type="GO" id="GO:0003678">
    <property type="term" value="F:DNA helicase activity"/>
    <property type="evidence" value="ECO:0007669"/>
    <property type="project" value="InterPro"/>
</dbReference>
<dbReference type="PANTHER" id="PTHR30153:SF2">
    <property type="entry name" value="REPLICATIVE DNA HELICASE"/>
    <property type="match status" value="1"/>
</dbReference>
<dbReference type="GO" id="GO:0005829">
    <property type="term" value="C:cytosol"/>
    <property type="evidence" value="ECO:0007669"/>
    <property type="project" value="TreeGrafter"/>
</dbReference>
<evidence type="ECO:0000313" key="3">
    <source>
        <dbReference type="Proteomes" id="UP000479114"/>
    </source>
</evidence>
<dbReference type="InterPro" id="IPR027417">
    <property type="entry name" value="P-loop_NTPase"/>
</dbReference>
<dbReference type="Gene3D" id="3.40.50.300">
    <property type="entry name" value="P-loop containing nucleotide triphosphate hydrolases"/>
    <property type="match status" value="1"/>
</dbReference>
<dbReference type="SUPFAM" id="SSF52540">
    <property type="entry name" value="P-loop containing nucleoside triphosphate hydrolases"/>
    <property type="match status" value="1"/>
</dbReference>